<dbReference type="SUPFAM" id="SSF52540">
    <property type="entry name" value="P-loop containing nucleoside triphosphate hydrolases"/>
    <property type="match status" value="1"/>
</dbReference>
<keyword evidence="2" id="KW-1185">Reference proteome</keyword>
<comment type="caution">
    <text evidence="1">The sequence shown here is derived from an EMBL/GenBank/DDBJ whole genome shotgun (WGS) entry which is preliminary data.</text>
</comment>
<evidence type="ECO:0000313" key="2">
    <source>
        <dbReference type="Proteomes" id="UP000295509"/>
    </source>
</evidence>
<gene>
    <name evidence="1" type="ORF">BX592_11143</name>
</gene>
<dbReference type="RefSeq" id="WP_134192764.1">
    <property type="nucleotide sequence ID" value="NZ_JBHLUW010000061.1"/>
</dbReference>
<organism evidence="1 2">
    <name type="scientific">Paraburkholderia rhizosphaerae</name>
    <dbReference type="NCBI Taxonomy" id="480658"/>
    <lineage>
        <taxon>Bacteria</taxon>
        <taxon>Pseudomonadati</taxon>
        <taxon>Pseudomonadota</taxon>
        <taxon>Betaproteobacteria</taxon>
        <taxon>Burkholderiales</taxon>
        <taxon>Burkholderiaceae</taxon>
        <taxon>Paraburkholderia</taxon>
    </lineage>
</organism>
<dbReference type="InterPro" id="IPR017166">
    <property type="entry name" value="UCP037290"/>
</dbReference>
<protein>
    <submittedName>
        <fullName evidence="1">Cell division inhibitor SulA/protein ImuA</fullName>
    </submittedName>
</protein>
<proteinExistence type="predicted"/>
<dbReference type="InterPro" id="IPR027417">
    <property type="entry name" value="P-loop_NTPase"/>
</dbReference>
<dbReference type="Proteomes" id="UP000295509">
    <property type="component" value="Unassembled WGS sequence"/>
</dbReference>
<dbReference type="Gene3D" id="3.40.50.300">
    <property type="entry name" value="P-loop containing nucleotide triphosphate hydrolases"/>
    <property type="match status" value="1"/>
</dbReference>
<accession>A0A4V3HEL0</accession>
<dbReference type="AlphaFoldDB" id="A0A4V3HEL0"/>
<reference evidence="1 2" key="1">
    <citation type="submission" date="2019-03" db="EMBL/GenBank/DDBJ databases">
        <title>Genomic Encyclopedia of Type Strains, Phase III (KMG-III): the genomes of soil and plant-associated and newly described type strains.</title>
        <authorList>
            <person name="Whitman W."/>
        </authorList>
    </citation>
    <scope>NUCLEOTIDE SEQUENCE [LARGE SCALE GENOMIC DNA]</scope>
    <source>
        <strain evidence="1 2">LMG 29544</strain>
    </source>
</reference>
<sequence length="233" mass="24897">MFSAVDRNDPDEIHPSLWRASQLARGNGRSVETGYASLSAELPGGGWPVGALIELLPQHSGIGELRLLQPALASLGKRPVGLIEPPHPLYGPGLGSIGLPLDAIVQIKAPRMADKLWAAEQILRTGSFGALLLWLQQVPQASLRRLHLAAQSSETLFIVVRPEWAATQASPATLRLGLRPAEDGLAIDILKRRGPVAATPLAISVQQPVLHSRRRRARVPAPITVSVEAAVEA</sequence>
<dbReference type="OrthoDB" id="9811176at2"/>
<dbReference type="InterPro" id="IPR047610">
    <property type="entry name" value="ImuA_translesion"/>
</dbReference>
<dbReference type="PIRSF" id="PIRSF037290">
    <property type="entry name" value="UCP037290"/>
    <property type="match status" value="1"/>
</dbReference>
<name>A0A4V3HEL0_9BURK</name>
<dbReference type="NCBIfam" id="NF033429">
    <property type="entry name" value="ImuA_translesion"/>
    <property type="match status" value="1"/>
</dbReference>
<evidence type="ECO:0000313" key="1">
    <source>
        <dbReference type="EMBL" id="TDY48109.1"/>
    </source>
</evidence>
<dbReference type="EMBL" id="SORE01000011">
    <property type="protein sequence ID" value="TDY48109.1"/>
    <property type="molecule type" value="Genomic_DNA"/>
</dbReference>